<evidence type="ECO:0000313" key="2">
    <source>
        <dbReference type="Proteomes" id="UP000054549"/>
    </source>
</evidence>
<dbReference type="InParanoid" id="A0A0C2XI22"/>
<accession>A0A0C2XI22</accession>
<keyword evidence="2" id="KW-1185">Reference proteome</keyword>
<dbReference type="AlphaFoldDB" id="A0A0C2XI22"/>
<dbReference type="Proteomes" id="UP000054549">
    <property type="component" value="Unassembled WGS sequence"/>
</dbReference>
<protein>
    <submittedName>
        <fullName evidence="1">Uncharacterized protein</fullName>
    </submittedName>
</protein>
<gene>
    <name evidence="1" type="ORF">M378DRAFT_765648</name>
</gene>
<dbReference type="HOGENOM" id="CLU_1864626_0_0_1"/>
<organism evidence="1 2">
    <name type="scientific">Amanita muscaria (strain Koide BX008)</name>
    <dbReference type="NCBI Taxonomy" id="946122"/>
    <lineage>
        <taxon>Eukaryota</taxon>
        <taxon>Fungi</taxon>
        <taxon>Dikarya</taxon>
        <taxon>Basidiomycota</taxon>
        <taxon>Agaricomycotina</taxon>
        <taxon>Agaricomycetes</taxon>
        <taxon>Agaricomycetidae</taxon>
        <taxon>Agaricales</taxon>
        <taxon>Pluteineae</taxon>
        <taxon>Amanitaceae</taxon>
        <taxon>Amanita</taxon>
    </lineage>
</organism>
<reference evidence="1 2" key="1">
    <citation type="submission" date="2014-04" db="EMBL/GenBank/DDBJ databases">
        <title>Evolutionary Origins and Diversification of the Mycorrhizal Mutualists.</title>
        <authorList>
            <consortium name="DOE Joint Genome Institute"/>
            <consortium name="Mycorrhizal Genomics Consortium"/>
            <person name="Kohler A."/>
            <person name="Kuo A."/>
            <person name="Nagy L.G."/>
            <person name="Floudas D."/>
            <person name="Copeland A."/>
            <person name="Barry K.W."/>
            <person name="Cichocki N."/>
            <person name="Veneault-Fourrey C."/>
            <person name="LaButti K."/>
            <person name="Lindquist E.A."/>
            <person name="Lipzen A."/>
            <person name="Lundell T."/>
            <person name="Morin E."/>
            <person name="Murat C."/>
            <person name="Riley R."/>
            <person name="Ohm R."/>
            <person name="Sun H."/>
            <person name="Tunlid A."/>
            <person name="Henrissat B."/>
            <person name="Grigoriev I.V."/>
            <person name="Hibbett D.S."/>
            <person name="Martin F."/>
        </authorList>
    </citation>
    <scope>NUCLEOTIDE SEQUENCE [LARGE SCALE GENOMIC DNA]</scope>
    <source>
        <strain evidence="1 2">Koide BX008</strain>
    </source>
</reference>
<sequence>MYDTPLHSLPRRGQLLLAIAYYFSSLRSDFRCVNKYSYVIRGRRGGAVRQTRTKIKANKRVLQRIYKQTISLFSAPIFGFPHLQDFKTSRSLTLDFCDFPVILSLFLGLLDPLIHPNQDTARHIQSRPAMLRNMWRS</sequence>
<evidence type="ECO:0000313" key="1">
    <source>
        <dbReference type="EMBL" id="KIL69106.1"/>
    </source>
</evidence>
<name>A0A0C2XI22_AMAMK</name>
<dbReference type="EMBL" id="KN818226">
    <property type="protein sequence ID" value="KIL69106.1"/>
    <property type="molecule type" value="Genomic_DNA"/>
</dbReference>
<proteinExistence type="predicted"/>